<keyword evidence="6 14" id="KW-0432">Leucine biosynthesis</keyword>
<keyword evidence="10 14" id="KW-0560">Oxidoreductase</keyword>
<dbReference type="FunFam" id="3.40.718.10:FF:000006">
    <property type="entry name" value="3-isopropylmalate dehydrogenase"/>
    <property type="match status" value="1"/>
</dbReference>
<dbReference type="GO" id="GO:0003862">
    <property type="term" value="F:3-isopropylmalate dehydrogenase activity"/>
    <property type="evidence" value="ECO:0007669"/>
    <property type="project" value="UniProtKB-UniRule"/>
</dbReference>
<evidence type="ECO:0000259" key="16">
    <source>
        <dbReference type="SMART" id="SM01329"/>
    </source>
</evidence>
<feature type="site" description="Important for catalysis" evidence="14">
    <location>
        <position position="143"/>
    </location>
</feature>
<dbReference type="PANTHER" id="PTHR42979:SF1">
    <property type="entry name" value="3-ISOPROPYLMALATE DEHYDROGENASE"/>
    <property type="match status" value="1"/>
</dbReference>
<evidence type="ECO:0000256" key="1">
    <source>
        <dbReference type="ARBA" id="ARBA00000624"/>
    </source>
</evidence>
<dbReference type="HAMAP" id="MF_01033">
    <property type="entry name" value="LeuB_type1"/>
    <property type="match status" value="1"/>
</dbReference>
<dbReference type="GO" id="GO:0005829">
    <property type="term" value="C:cytosol"/>
    <property type="evidence" value="ECO:0007669"/>
    <property type="project" value="TreeGrafter"/>
</dbReference>
<dbReference type="RefSeq" id="WP_034844010.1">
    <property type="nucleotide sequence ID" value="NZ_JANX01000353.1"/>
</dbReference>
<comment type="cofactor">
    <cofactor evidence="2">
        <name>Mn(2+)</name>
        <dbReference type="ChEBI" id="CHEBI:29035"/>
    </cofactor>
</comment>
<evidence type="ECO:0000256" key="14">
    <source>
        <dbReference type="HAMAP-Rule" id="MF_01033"/>
    </source>
</evidence>
<dbReference type="GO" id="GO:0009098">
    <property type="term" value="P:L-leucine biosynthetic process"/>
    <property type="evidence" value="ECO:0007669"/>
    <property type="project" value="UniProtKB-UniRule"/>
</dbReference>
<dbReference type="InterPro" id="IPR004429">
    <property type="entry name" value="Isopropylmalate_DH"/>
</dbReference>
<protein>
    <recommendedName>
        <fullName evidence="14">3-isopropylmalate dehydrogenase</fullName>
        <ecNumber evidence="14">1.1.1.85</ecNumber>
    </recommendedName>
    <alternativeName>
        <fullName evidence="14">3-IPM-DH</fullName>
    </alternativeName>
    <alternativeName>
        <fullName evidence="14">Beta-IPM dehydrogenase</fullName>
        <shortName evidence="14">IMDH</shortName>
    </alternativeName>
</protein>
<dbReference type="PANTHER" id="PTHR42979">
    <property type="entry name" value="3-ISOPROPYLMALATE DEHYDROGENASE"/>
    <property type="match status" value="1"/>
</dbReference>
<comment type="cofactor">
    <cofactor evidence="14 15">
        <name>Mg(2+)</name>
        <dbReference type="ChEBI" id="CHEBI:18420"/>
    </cofactor>
    <cofactor evidence="14 15">
        <name>Mn(2+)</name>
        <dbReference type="ChEBI" id="CHEBI:29035"/>
    </cofactor>
    <text evidence="14 15">Binds 1 Mg(2+) or Mn(2+) ion per subunit.</text>
</comment>
<keyword evidence="13 14" id="KW-0100">Branched-chain amino acid biosynthesis</keyword>
<evidence type="ECO:0000313" key="17">
    <source>
        <dbReference type="EMBL" id="KGM32236.1"/>
    </source>
</evidence>
<feature type="site" description="Important for catalysis" evidence="14">
    <location>
        <position position="194"/>
    </location>
</feature>
<evidence type="ECO:0000313" key="18">
    <source>
        <dbReference type="Proteomes" id="UP000029995"/>
    </source>
</evidence>
<evidence type="ECO:0000256" key="9">
    <source>
        <dbReference type="ARBA" id="ARBA00022842"/>
    </source>
</evidence>
<evidence type="ECO:0000256" key="11">
    <source>
        <dbReference type="ARBA" id="ARBA00023027"/>
    </source>
</evidence>
<feature type="binding site" evidence="14">
    <location>
        <position position="98"/>
    </location>
    <ligand>
        <name>substrate</name>
    </ligand>
</feature>
<comment type="similarity">
    <text evidence="4 14">Belongs to the isocitrate and isopropylmalate dehydrogenases family. LeuB type 1 subfamily.</text>
</comment>
<dbReference type="Proteomes" id="UP000029995">
    <property type="component" value="Unassembled WGS sequence"/>
</dbReference>
<comment type="pathway">
    <text evidence="3 14 15">Amino-acid biosynthesis; L-leucine biosynthesis; L-leucine from 3-methyl-2-oxobutanoate: step 3/4.</text>
</comment>
<dbReference type="NCBIfam" id="TIGR00169">
    <property type="entry name" value="leuB"/>
    <property type="match status" value="1"/>
</dbReference>
<keyword evidence="9 14" id="KW-0460">Magnesium</keyword>
<feature type="binding site" evidence="14">
    <location>
        <position position="108"/>
    </location>
    <ligand>
        <name>substrate</name>
    </ligand>
</feature>
<dbReference type="Pfam" id="PF00180">
    <property type="entry name" value="Iso_dh"/>
    <property type="match status" value="1"/>
</dbReference>
<keyword evidence="12 14" id="KW-0464">Manganese</keyword>
<evidence type="ECO:0000256" key="8">
    <source>
        <dbReference type="ARBA" id="ARBA00022723"/>
    </source>
</evidence>
<evidence type="ECO:0000256" key="3">
    <source>
        <dbReference type="ARBA" id="ARBA00004762"/>
    </source>
</evidence>
<keyword evidence="7 14" id="KW-0028">Amino-acid biosynthesis</keyword>
<dbReference type="InterPro" id="IPR019818">
    <property type="entry name" value="IsoCit/isopropylmalate_DH_CS"/>
</dbReference>
<feature type="binding site" evidence="14">
    <location>
        <position position="227"/>
    </location>
    <ligand>
        <name>substrate</name>
    </ligand>
</feature>
<feature type="binding site" evidence="14">
    <location>
        <begin position="290"/>
        <end position="302"/>
    </location>
    <ligand>
        <name>NAD(+)</name>
        <dbReference type="ChEBI" id="CHEBI:57540"/>
    </ligand>
</feature>
<dbReference type="PROSITE" id="PS00470">
    <property type="entry name" value="IDH_IMDH"/>
    <property type="match status" value="1"/>
</dbReference>
<evidence type="ECO:0000256" key="15">
    <source>
        <dbReference type="RuleBase" id="RU004445"/>
    </source>
</evidence>
<name>A0A0A0D0J6_9PROT</name>
<comment type="subcellular location">
    <subcellularLocation>
        <location evidence="14">Cytoplasm</location>
    </subcellularLocation>
</comment>
<evidence type="ECO:0000256" key="5">
    <source>
        <dbReference type="ARBA" id="ARBA00011738"/>
    </source>
</evidence>
<evidence type="ECO:0000256" key="2">
    <source>
        <dbReference type="ARBA" id="ARBA00001936"/>
    </source>
</evidence>
<dbReference type="AlphaFoldDB" id="A0A0A0D0J6"/>
<feature type="binding site" evidence="14">
    <location>
        <position position="251"/>
    </location>
    <ligand>
        <name>Mg(2+)</name>
        <dbReference type="ChEBI" id="CHEBI:18420"/>
    </ligand>
</feature>
<dbReference type="OrthoDB" id="9767905at2"/>
<evidence type="ECO:0000256" key="4">
    <source>
        <dbReference type="ARBA" id="ARBA00008319"/>
    </source>
</evidence>
<gene>
    <name evidence="14" type="primary">leuB</name>
    <name evidence="17" type="ORF">P409_22605</name>
</gene>
<organism evidence="17 18">
    <name type="scientific">Inquilinus limosus MP06</name>
    <dbReference type="NCBI Taxonomy" id="1398085"/>
    <lineage>
        <taxon>Bacteria</taxon>
        <taxon>Pseudomonadati</taxon>
        <taxon>Pseudomonadota</taxon>
        <taxon>Alphaproteobacteria</taxon>
        <taxon>Rhodospirillales</taxon>
        <taxon>Rhodospirillaceae</taxon>
        <taxon>Inquilinus</taxon>
    </lineage>
</organism>
<comment type="catalytic activity">
    <reaction evidence="1 14 15">
        <text>(2R,3S)-3-isopropylmalate + NAD(+) = 4-methyl-2-oxopentanoate + CO2 + NADH</text>
        <dbReference type="Rhea" id="RHEA:32271"/>
        <dbReference type="ChEBI" id="CHEBI:16526"/>
        <dbReference type="ChEBI" id="CHEBI:17865"/>
        <dbReference type="ChEBI" id="CHEBI:35121"/>
        <dbReference type="ChEBI" id="CHEBI:57540"/>
        <dbReference type="ChEBI" id="CHEBI:57945"/>
        <dbReference type="EC" id="1.1.1.85"/>
    </reaction>
</comment>
<evidence type="ECO:0000256" key="12">
    <source>
        <dbReference type="ARBA" id="ARBA00023211"/>
    </source>
</evidence>
<keyword evidence="14" id="KW-0963">Cytoplasm</keyword>
<feature type="binding site" evidence="14">
    <location>
        <position position="136"/>
    </location>
    <ligand>
        <name>substrate</name>
    </ligand>
</feature>
<evidence type="ECO:0000256" key="10">
    <source>
        <dbReference type="ARBA" id="ARBA00023002"/>
    </source>
</evidence>
<dbReference type="InterPro" id="IPR024084">
    <property type="entry name" value="IsoPropMal-DH-like_dom"/>
</dbReference>
<dbReference type="GO" id="GO:0051287">
    <property type="term" value="F:NAD binding"/>
    <property type="evidence" value="ECO:0007669"/>
    <property type="project" value="InterPro"/>
</dbReference>
<dbReference type="SMART" id="SM01329">
    <property type="entry name" value="Iso_dh"/>
    <property type="match status" value="1"/>
</dbReference>
<sequence>MAANKKLLVLAGDGIGPEVMGEVKRAAEWLGSHRAVGFDIDEQLVGGCSIDANGVPVTDATMEKALAVDAVLLGAVGGPKWDGVDFSIRPEAGLLRLRKDLELFANLRPALVYPALADASSLKREVVEGLDILIVRELTGGVYFGEPRGITDLGNGERRGINTQVYTTSEIRRVAAVAFELARKRGNRLCSVEKMNVMESGRLWREEVTKLHQEQYSDVELSHMLADNCAMQLVRNPKQFDVIVTDNLFGDMLSDEAAMLTGSLGMLPSASLGAPDATGRRKALYEPVHGSAPDIAGQGKANPIATLLSFGMMLRYSFDLGAEADLIEGAVSDVLDRGIRTADIAGTGAVQVVSTGDMGTAILEAMAARSR</sequence>
<dbReference type="EMBL" id="JANX01000353">
    <property type="protein sequence ID" value="KGM32236.1"/>
    <property type="molecule type" value="Genomic_DNA"/>
</dbReference>
<feature type="domain" description="Isopropylmalate dehydrogenase-like" evidence="16">
    <location>
        <begin position="6"/>
        <end position="362"/>
    </location>
</feature>
<keyword evidence="8 14" id="KW-0479">Metal-binding</keyword>
<evidence type="ECO:0000256" key="13">
    <source>
        <dbReference type="ARBA" id="ARBA00023304"/>
    </source>
</evidence>
<dbReference type="UniPathway" id="UPA00048">
    <property type="reaction ID" value="UER00072"/>
</dbReference>
<feature type="binding site" evidence="14">
    <location>
        <position position="255"/>
    </location>
    <ligand>
        <name>Mg(2+)</name>
        <dbReference type="ChEBI" id="CHEBI:18420"/>
    </ligand>
</feature>
<reference evidence="17 18" key="1">
    <citation type="submission" date="2014-01" db="EMBL/GenBank/DDBJ databases">
        <title>Genome sequence determination for a cystic fibrosis isolate, Inquilinus limosus.</title>
        <authorList>
            <person name="Pino M."/>
            <person name="Di Conza J."/>
            <person name="Gutkind G."/>
        </authorList>
    </citation>
    <scope>NUCLEOTIDE SEQUENCE [LARGE SCALE GENOMIC DNA]</scope>
    <source>
        <strain evidence="17 18">MP06</strain>
    </source>
</reference>
<accession>A0A0A0D0J6</accession>
<dbReference type="SUPFAM" id="SSF53659">
    <property type="entry name" value="Isocitrate/Isopropylmalate dehydrogenase-like"/>
    <property type="match status" value="1"/>
</dbReference>
<keyword evidence="11 14" id="KW-0520">NAD</keyword>
<feature type="binding site" evidence="14">
    <location>
        <position position="227"/>
    </location>
    <ligand>
        <name>Mg(2+)</name>
        <dbReference type="ChEBI" id="CHEBI:18420"/>
    </ligand>
</feature>
<comment type="subunit">
    <text evidence="5 14 15">Homodimer.</text>
</comment>
<evidence type="ECO:0000256" key="6">
    <source>
        <dbReference type="ARBA" id="ARBA00022430"/>
    </source>
</evidence>
<comment type="function">
    <text evidence="14 15">Catalyzes the oxidation of 3-carboxy-2-hydroxy-4-methylpentanoate (3-isopropylmalate) to 3-carboxy-4-methyl-2-oxopentanoate. The product decarboxylates to 4-methyl-2 oxopentanoate.</text>
</comment>
<dbReference type="GO" id="GO:0000287">
    <property type="term" value="F:magnesium ion binding"/>
    <property type="evidence" value="ECO:0007669"/>
    <property type="project" value="InterPro"/>
</dbReference>
<comment type="caution">
    <text evidence="17">The sequence shown here is derived from an EMBL/GenBank/DDBJ whole genome shotgun (WGS) entry which is preliminary data.</text>
</comment>
<proteinExistence type="inferred from homology"/>
<feature type="binding site" evidence="14">
    <location>
        <begin position="78"/>
        <end position="91"/>
    </location>
    <ligand>
        <name>NAD(+)</name>
        <dbReference type="ChEBI" id="CHEBI:57540"/>
    </ligand>
</feature>
<dbReference type="EC" id="1.1.1.85" evidence="14"/>
<dbReference type="Gene3D" id="3.40.718.10">
    <property type="entry name" value="Isopropylmalate Dehydrogenase"/>
    <property type="match status" value="1"/>
</dbReference>
<evidence type="ECO:0000256" key="7">
    <source>
        <dbReference type="ARBA" id="ARBA00022605"/>
    </source>
</evidence>